<organism evidence="1 2">
    <name type="scientific">Ensete ventricosum</name>
    <name type="common">Abyssinian banana</name>
    <name type="synonym">Musa ensete</name>
    <dbReference type="NCBI Taxonomy" id="4639"/>
    <lineage>
        <taxon>Eukaryota</taxon>
        <taxon>Viridiplantae</taxon>
        <taxon>Streptophyta</taxon>
        <taxon>Embryophyta</taxon>
        <taxon>Tracheophyta</taxon>
        <taxon>Spermatophyta</taxon>
        <taxon>Magnoliopsida</taxon>
        <taxon>Liliopsida</taxon>
        <taxon>Zingiberales</taxon>
        <taxon>Musaceae</taxon>
        <taxon>Ensete</taxon>
    </lineage>
</organism>
<comment type="caution">
    <text evidence="1">The sequence shown here is derived from an EMBL/GenBank/DDBJ whole genome shotgun (WGS) entry which is preliminary data.</text>
</comment>
<reference evidence="1 2" key="1">
    <citation type="journal article" date="2014" name="Agronomy (Basel)">
        <title>A Draft Genome Sequence for Ensete ventricosum, the Drought-Tolerant Tree Against Hunger.</title>
        <authorList>
            <person name="Harrison J."/>
            <person name="Moore K.A."/>
            <person name="Paszkiewicz K."/>
            <person name="Jones T."/>
            <person name="Grant M."/>
            <person name="Ambacheew D."/>
            <person name="Muzemil S."/>
            <person name="Studholme D.J."/>
        </authorList>
    </citation>
    <scope>NUCLEOTIDE SEQUENCE [LARGE SCALE GENOMIC DNA]</scope>
</reference>
<evidence type="ECO:0000313" key="2">
    <source>
        <dbReference type="Proteomes" id="UP000287651"/>
    </source>
</evidence>
<name>A0A426YJH5_ENSVE</name>
<proteinExistence type="predicted"/>
<dbReference type="AlphaFoldDB" id="A0A426YJH5"/>
<sequence length="186" mass="20897">MGGIRVVGFPFFENDFRSLLKSWASVCGRLPQGGPIENDISLSLHGTLWLWGGFMGRTGELLEVAPLDELIDLIFKFVALLHVVVIVPMKTTILQLIPQLRGCWLLHKSLFSYLEEDLHPYHVERLARSSRGAPWPCLEMLHVAPRYSLDASGSCTIRQCQGIFRSNPSDAEVIRVSGDLLELKRV</sequence>
<gene>
    <name evidence="1" type="ORF">B296_00020940</name>
</gene>
<dbReference type="EMBL" id="AMZH03012013">
    <property type="protein sequence ID" value="RRT51820.1"/>
    <property type="molecule type" value="Genomic_DNA"/>
</dbReference>
<evidence type="ECO:0000313" key="1">
    <source>
        <dbReference type="EMBL" id="RRT51820.1"/>
    </source>
</evidence>
<accession>A0A426YJH5</accession>
<dbReference type="Proteomes" id="UP000287651">
    <property type="component" value="Unassembled WGS sequence"/>
</dbReference>
<protein>
    <submittedName>
        <fullName evidence="1">Uncharacterized protein</fullName>
    </submittedName>
</protein>